<organism evidence="6 7">
    <name type="scientific">Kibdelosporangium phytohabitans</name>
    <dbReference type="NCBI Taxonomy" id="860235"/>
    <lineage>
        <taxon>Bacteria</taxon>
        <taxon>Bacillati</taxon>
        <taxon>Actinomycetota</taxon>
        <taxon>Actinomycetes</taxon>
        <taxon>Pseudonocardiales</taxon>
        <taxon>Pseudonocardiaceae</taxon>
        <taxon>Kibdelosporangium</taxon>
    </lineage>
</organism>
<dbReference type="SUPFAM" id="SSF55781">
    <property type="entry name" value="GAF domain-like"/>
    <property type="match status" value="1"/>
</dbReference>
<dbReference type="PROSITE" id="PS51078">
    <property type="entry name" value="ICLR_ED"/>
    <property type="match status" value="1"/>
</dbReference>
<feature type="domain" description="IclR-ED" evidence="5">
    <location>
        <begin position="68"/>
        <end position="246"/>
    </location>
</feature>
<evidence type="ECO:0000313" key="6">
    <source>
        <dbReference type="EMBL" id="ALG06208.1"/>
    </source>
</evidence>
<dbReference type="InterPro" id="IPR014757">
    <property type="entry name" value="Tscrpt_reg_IclR_C"/>
</dbReference>
<dbReference type="PANTHER" id="PTHR30136">
    <property type="entry name" value="HELIX-TURN-HELIX TRANSCRIPTIONAL REGULATOR, ICLR FAMILY"/>
    <property type="match status" value="1"/>
</dbReference>
<dbReference type="PANTHER" id="PTHR30136:SF24">
    <property type="entry name" value="HTH-TYPE TRANSCRIPTIONAL REPRESSOR ALLR"/>
    <property type="match status" value="1"/>
</dbReference>
<feature type="domain" description="HTH iclR-type" evidence="4">
    <location>
        <begin position="6"/>
        <end position="67"/>
    </location>
</feature>
<keyword evidence="1" id="KW-0805">Transcription regulation</keyword>
<dbReference type="OrthoDB" id="60629at2"/>
<proteinExistence type="predicted"/>
<dbReference type="GO" id="GO:0003700">
    <property type="term" value="F:DNA-binding transcription factor activity"/>
    <property type="evidence" value="ECO:0007669"/>
    <property type="project" value="TreeGrafter"/>
</dbReference>
<protein>
    <recommendedName>
        <fullName evidence="8">IclR family transcriptional regulator</fullName>
    </recommendedName>
</protein>
<dbReference type="RefSeq" id="WP_054288184.1">
    <property type="nucleotide sequence ID" value="NZ_CP012752.1"/>
</dbReference>
<accession>A0A0N9HWJ7</accession>
<keyword evidence="3" id="KW-0804">Transcription</keyword>
<dbReference type="Gene3D" id="1.10.10.10">
    <property type="entry name" value="Winged helix-like DNA-binding domain superfamily/Winged helix DNA-binding domain"/>
    <property type="match status" value="1"/>
</dbReference>
<evidence type="ECO:0000256" key="3">
    <source>
        <dbReference type="ARBA" id="ARBA00023163"/>
    </source>
</evidence>
<dbReference type="GO" id="GO:0045892">
    <property type="term" value="P:negative regulation of DNA-templated transcription"/>
    <property type="evidence" value="ECO:0007669"/>
    <property type="project" value="TreeGrafter"/>
</dbReference>
<dbReference type="AlphaFoldDB" id="A0A0N9HWJ7"/>
<dbReference type="InterPro" id="IPR005471">
    <property type="entry name" value="Tscrpt_reg_IclR_N"/>
</dbReference>
<name>A0A0N9HWJ7_9PSEU</name>
<sequence length="249" mass="26686">MGDDGLGSAEKALVILESFLAEAGMPAGVTELSQRTGLPKSTIHRLLRILCAFRLVERWSGKYALTGRMLELGELACGQSPRLLRAYLQPWLQELHNATHAIARATILCGRFEVCIGMACGRQSLSVATALQNPILARETAGGQAILAFLPRELQEKLVDETPRSSAEFEVVNLYLDLDRVRRAGWATRREKTVLEVRTVSAPVLDGQGAPIAALAVTENLTADRLAAVAVAVRAAAAAASRGLSAVSF</sequence>
<dbReference type="InterPro" id="IPR036388">
    <property type="entry name" value="WH-like_DNA-bd_sf"/>
</dbReference>
<keyword evidence="2" id="KW-0238">DNA-binding</keyword>
<evidence type="ECO:0000259" key="4">
    <source>
        <dbReference type="PROSITE" id="PS51077"/>
    </source>
</evidence>
<dbReference type="PROSITE" id="PS51077">
    <property type="entry name" value="HTH_ICLR"/>
    <property type="match status" value="1"/>
</dbReference>
<dbReference type="Pfam" id="PF01614">
    <property type="entry name" value="IclR_C"/>
    <property type="match status" value="1"/>
</dbReference>
<evidence type="ECO:0000256" key="1">
    <source>
        <dbReference type="ARBA" id="ARBA00023015"/>
    </source>
</evidence>
<evidence type="ECO:0000256" key="2">
    <source>
        <dbReference type="ARBA" id="ARBA00023125"/>
    </source>
</evidence>
<gene>
    <name evidence="6" type="ORF">AOZ06_04045</name>
</gene>
<evidence type="ECO:0008006" key="8">
    <source>
        <dbReference type="Google" id="ProtNLM"/>
    </source>
</evidence>
<dbReference type="SUPFAM" id="SSF46785">
    <property type="entry name" value="Winged helix' DNA-binding domain"/>
    <property type="match status" value="1"/>
</dbReference>
<dbReference type="InterPro" id="IPR029016">
    <property type="entry name" value="GAF-like_dom_sf"/>
</dbReference>
<dbReference type="Pfam" id="PF09339">
    <property type="entry name" value="HTH_IclR"/>
    <property type="match status" value="1"/>
</dbReference>
<dbReference type="SMART" id="SM00346">
    <property type="entry name" value="HTH_ICLR"/>
    <property type="match status" value="1"/>
</dbReference>
<dbReference type="Gene3D" id="3.30.450.40">
    <property type="match status" value="1"/>
</dbReference>
<dbReference type="EMBL" id="CP012752">
    <property type="protein sequence ID" value="ALG06208.1"/>
    <property type="molecule type" value="Genomic_DNA"/>
</dbReference>
<dbReference type="STRING" id="860235.AOZ06_04045"/>
<evidence type="ECO:0000259" key="5">
    <source>
        <dbReference type="PROSITE" id="PS51078"/>
    </source>
</evidence>
<dbReference type="GO" id="GO:0003677">
    <property type="term" value="F:DNA binding"/>
    <property type="evidence" value="ECO:0007669"/>
    <property type="project" value="UniProtKB-KW"/>
</dbReference>
<dbReference type="KEGG" id="kphy:AOZ06_04045"/>
<dbReference type="InterPro" id="IPR050707">
    <property type="entry name" value="HTH_MetabolicPath_Reg"/>
</dbReference>
<dbReference type="InterPro" id="IPR036390">
    <property type="entry name" value="WH_DNA-bd_sf"/>
</dbReference>
<dbReference type="Proteomes" id="UP000063699">
    <property type="component" value="Chromosome"/>
</dbReference>
<keyword evidence="7" id="KW-1185">Reference proteome</keyword>
<evidence type="ECO:0000313" key="7">
    <source>
        <dbReference type="Proteomes" id="UP000063699"/>
    </source>
</evidence>
<reference evidence="6 7" key="1">
    <citation type="submission" date="2015-07" db="EMBL/GenBank/DDBJ databases">
        <title>Genome sequencing of Kibdelosporangium phytohabitans.</title>
        <authorList>
            <person name="Qin S."/>
            <person name="Xing K."/>
        </authorList>
    </citation>
    <scope>NUCLEOTIDE SEQUENCE [LARGE SCALE GENOMIC DNA]</scope>
    <source>
        <strain evidence="6 7">KLBMP1111</strain>
    </source>
</reference>